<keyword evidence="2" id="KW-1185">Reference proteome</keyword>
<organism evidence="1 2">
    <name type="scientific">Alternaria gaisen</name>
    <dbReference type="NCBI Taxonomy" id="167740"/>
    <lineage>
        <taxon>Eukaryota</taxon>
        <taxon>Fungi</taxon>
        <taxon>Dikarya</taxon>
        <taxon>Ascomycota</taxon>
        <taxon>Pezizomycotina</taxon>
        <taxon>Dothideomycetes</taxon>
        <taxon>Pleosporomycetidae</taxon>
        <taxon>Pleosporales</taxon>
        <taxon>Pleosporineae</taxon>
        <taxon>Pleosporaceae</taxon>
        <taxon>Alternaria</taxon>
        <taxon>Alternaria sect. Alternaria</taxon>
    </lineage>
</organism>
<reference evidence="1 2" key="1">
    <citation type="journal article" date="2019" name="bioRxiv">
        <title>Genomics, evolutionary history and diagnostics of the Alternaria alternata species group including apple and Asian pear pathotypes.</title>
        <authorList>
            <person name="Armitage A.D."/>
            <person name="Cockerton H.M."/>
            <person name="Sreenivasaprasad S."/>
            <person name="Woodhall J.W."/>
            <person name="Lane C.R."/>
            <person name="Harrison R.J."/>
            <person name="Clarkson J.P."/>
        </authorList>
    </citation>
    <scope>NUCLEOTIDE SEQUENCE [LARGE SCALE GENOMIC DNA]</scope>
    <source>
        <strain evidence="1 2">FERA 650</strain>
    </source>
</reference>
<dbReference type="Proteomes" id="UP000293547">
    <property type="component" value="Unassembled WGS sequence"/>
</dbReference>
<evidence type="ECO:0000313" key="1">
    <source>
        <dbReference type="EMBL" id="KAB2099703.1"/>
    </source>
</evidence>
<sequence>MFTNEAHMALDDFFNDWILRVIGERFKPENIFEEAKKSANDDICSW</sequence>
<comment type="caution">
    <text evidence="1">The sequence shown here is derived from an EMBL/GenBank/DDBJ whole genome shotgun (WGS) entry which is preliminary data.</text>
</comment>
<accession>A0ACB6F5I2</accession>
<name>A0ACB6F5I2_9PLEO</name>
<gene>
    <name evidence="1" type="ORF">AG0111_0g12066</name>
</gene>
<protein>
    <submittedName>
        <fullName evidence="1">Uncharacterized protein</fullName>
    </submittedName>
</protein>
<dbReference type="EMBL" id="PDWZ02000016">
    <property type="protein sequence ID" value="KAB2099703.1"/>
    <property type="molecule type" value="Genomic_DNA"/>
</dbReference>
<proteinExistence type="predicted"/>
<evidence type="ECO:0000313" key="2">
    <source>
        <dbReference type="Proteomes" id="UP000293547"/>
    </source>
</evidence>